<feature type="repeat" description="WD" evidence="3">
    <location>
        <begin position="261"/>
        <end position="293"/>
    </location>
</feature>
<evidence type="ECO:0000256" key="2">
    <source>
        <dbReference type="ARBA" id="ARBA00022737"/>
    </source>
</evidence>
<feature type="compositionally biased region" description="Polar residues" evidence="4">
    <location>
        <begin position="1138"/>
        <end position="1154"/>
    </location>
</feature>
<feature type="repeat" description="WD" evidence="3">
    <location>
        <begin position="302"/>
        <end position="343"/>
    </location>
</feature>
<feature type="compositionally biased region" description="Acidic residues" evidence="4">
    <location>
        <begin position="1618"/>
        <end position="1639"/>
    </location>
</feature>
<feature type="compositionally biased region" description="Basic residues" evidence="4">
    <location>
        <begin position="949"/>
        <end position="961"/>
    </location>
</feature>
<feature type="compositionally biased region" description="Polar residues" evidence="4">
    <location>
        <begin position="1561"/>
        <end position="1573"/>
    </location>
</feature>
<feature type="region of interest" description="Disordered" evidence="4">
    <location>
        <begin position="942"/>
        <end position="1209"/>
    </location>
</feature>
<dbReference type="PANTHER" id="PTHR45532">
    <property type="entry name" value="WD REPEAT-CONTAINING PROTEIN 97"/>
    <property type="match status" value="1"/>
</dbReference>
<dbReference type="PROSITE" id="PS50082">
    <property type="entry name" value="WD_REPEATS_2"/>
    <property type="match status" value="3"/>
</dbReference>
<dbReference type="InterPro" id="IPR011048">
    <property type="entry name" value="Haem_d1_sf"/>
</dbReference>
<feature type="compositionally biased region" description="Polar residues" evidence="4">
    <location>
        <begin position="1184"/>
        <end position="1209"/>
    </location>
</feature>
<gene>
    <name evidence="5" type="ORF">PODLI_1B014011</name>
</gene>
<dbReference type="Proteomes" id="UP001178461">
    <property type="component" value="Chromosome 7"/>
</dbReference>
<keyword evidence="1 3" id="KW-0853">WD repeat</keyword>
<feature type="compositionally biased region" description="Polar residues" evidence="4">
    <location>
        <begin position="1039"/>
        <end position="1048"/>
    </location>
</feature>
<feature type="region of interest" description="Disordered" evidence="4">
    <location>
        <begin position="1"/>
        <end position="49"/>
    </location>
</feature>
<feature type="compositionally biased region" description="Basic and acidic residues" evidence="4">
    <location>
        <begin position="26"/>
        <end position="39"/>
    </location>
</feature>
<keyword evidence="6" id="KW-1185">Reference proteome</keyword>
<dbReference type="InterPro" id="IPR011047">
    <property type="entry name" value="Quinoprotein_ADH-like_sf"/>
</dbReference>
<dbReference type="PRINTS" id="PR00320">
    <property type="entry name" value="GPROTEINBRPT"/>
</dbReference>
<evidence type="ECO:0000256" key="4">
    <source>
        <dbReference type="SAM" id="MobiDB-lite"/>
    </source>
</evidence>
<dbReference type="SUPFAM" id="SSF51004">
    <property type="entry name" value="C-terminal (heme d1) domain of cytochrome cd1-nitrite reductase"/>
    <property type="match status" value="1"/>
</dbReference>
<dbReference type="SMART" id="SM00320">
    <property type="entry name" value="WD40"/>
    <property type="match status" value="5"/>
</dbReference>
<dbReference type="PANTHER" id="PTHR45532:SF1">
    <property type="entry name" value="WD REPEAT-CONTAINING PROTEIN 97"/>
    <property type="match status" value="1"/>
</dbReference>
<feature type="compositionally biased region" description="Basic and acidic residues" evidence="4">
    <location>
        <begin position="1021"/>
        <end position="1033"/>
    </location>
</feature>
<dbReference type="Pfam" id="PF00400">
    <property type="entry name" value="WD40"/>
    <property type="match status" value="3"/>
</dbReference>
<proteinExistence type="predicted"/>
<feature type="region of interest" description="Disordered" evidence="4">
    <location>
        <begin position="888"/>
        <end position="907"/>
    </location>
</feature>
<protein>
    <submittedName>
        <fullName evidence="5">Repeat-containing 97</fullName>
    </submittedName>
</protein>
<dbReference type="EMBL" id="OX395132">
    <property type="protein sequence ID" value="CAI5778771.1"/>
    <property type="molecule type" value="Genomic_DNA"/>
</dbReference>
<dbReference type="Gene3D" id="2.130.10.10">
    <property type="entry name" value="YVTN repeat-like/Quinoprotein amine dehydrogenase"/>
    <property type="match status" value="2"/>
</dbReference>
<feature type="compositionally biased region" description="Basic and acidic residues" evidence="4">
    <location>
        <begin position="1550"/>
        <end position="1560"/>
    </location>
</feature>
<feature type="region of interest" description="Disordered" evidence="4">
    <location>
        <begin position="1538"/>
        <end position="1642"/>
    </location>
</feature>
<feature type="compositionally biased region" description="Low complexity" evidence="4">
    <location>
        <begin position="1110"/>
        <end position="1137"/>
    </location>
</feature>
<reference evidence="5" key="1">
    <citation type="submission" date="2022-12" db="EMBL/GenBank/DDBJ databases">
        <authorList>
            <person name="Alioto T."/>
            <person name="Alioto T."/>
            <person name="Gomez Garrido J."/>
        </authorList>
    </citation>
    <scope>NUCLEOTIDE SEQUENCE</scope>
</reference>
<evidence type="ECO:0000313" key="6">
    <source>
        <dbReference type="Proteomes" id="UP001178461"/>
    </source>
</evidence>
<dbReference type="InterPro" id="IPR015943">
    <property type="entry name" value="WD40/YVTN_repeat-like_dom_sf"/>
</dbReference>
<organism evidence="5 6">
    <name type="scientific">Podarcis lilfordi</name>
    <name type="common">Lilford's wall lizard</name>
    <dbReference type="NCBI Taxonomy" id="74358"/>
    <lineage>
        <taxon>Eukaryota</taxon>
        <taxon>Metazoa</taxon>
        <taxon>Chordata</taxon>
        <taxon>Craniata</taxon>
        <taxon>Vertebrata</taxon>
        <taxon>Euteleostomi</taxon>
        <taxon>Lepidosauria</taxon>
        <taxon>Squamata</taxon>
        <taxon>Bifurcata</taxon>
        <taxon>Unidentata</taxon>
        <taxon>Episquamata</taxon>
        <taxon>Laterata</taxon>
        <taxon>Lacertibaenia</taxon>
        <taxon>Lacertidae</taxon>
        <taxon>Podarcis</taxon>
    </lineage>
</organism>
<feature type="compositionally biased region" description="Low complexity" evidence="4">
    <location>
        <begin position="1080"/>
        <end position="1097"/>
    </location>
</feature>
<feature type="repeat" description="WD" evidence="3">
    <location>
        <begin position="657"/>
        <end position="678"/>
    </location>
</feature>
<feature type="compositionally biased region" description="Basic and acidic residues" evidence="4">
    <location>
        <begin position="1602"/>
        <end position="1617"/>
    </location>
</feature>
<feature type="compositionally biased region" description="Basic residues" evidence="4">
    <location>
        <begin position="1538"/>
        <end position="1549"/>
    </location>
</feature>
<feature type="compositionally biased region" description="Low complexity" evidence="4">
    <location>
        <begin position="971"/>
        <end position="985"/>
    </location>
</feature>
<name>A0AA35KJS5_9SAUR</name>
<accession>A0AA35KJS5</accession>
<sequence>MMEAERRSSTRGGRRKRLRLSSEPFENTKEVEAEEEKQNEPQPVPKAQPSRAYLHWIKLQKRLRRALDLMKKEDLKPIHLSHGLQHLSRSALGSPVRCVTHDVHGNRFVVLDSENKLHSLKEEGSYKSCLRAPAPMAGLLHASLVNQFVAWDEGGLQVLDSNFQLLSQVRSTMPIRCGIYSENLNRIVTAGDGNLTIWDFRYGCRSLQCRVVLSEGLGPGDVFSHIALDTSSFQPQRCFASSTTGAAAWDISSGKLLSFKKELHNRVITDLTYCEVIGCAITASRDTTIKVWDKNWHIQMVFVGHTGPVVAVTIYPQRPLIFSASQDGTIRTWNLNTIDQVDQVHLSEPVETLKAVTLSHVVSVSGSSLTLWKINKLYSLYTPVGCPVRRISCVNLEALGSFPVRALCVCQDSTVRMVDAQSGVIIAILFLDSPRQGLDVAYCLPRETLFVLMEDGAVLWVNSAQDPMQVKKSLPGHTWASAPCCLLVYSHVLDPEKAYSQWLDVVDCKGYKKQWLKRPDKNRFLLILGHKTGFLTVVEWFLARDRYKVEAHGSEAVTALAEYPTQMCIISAGADRTVKMWRVFPYTTECLVPLLSFSCASPALHLCSLGETLAVAFQDPQTATYSVVYYNLMKQTRSEHKPEDDAQDDITGLCCCPNLKLFASSSRDGSVKIWDIENKLLRHLKMNSIPESLAFANHWGDLLVGLEKHVFLIHHNKYLPNYYRMKLLCARFLEPLKGVPLPISDSHFEALVKENVRRLKQDPPLEETESPVPGARRMALQESRVLRDIHARAEGLSQMADRDQDLELVQKGKVSVTKKSRPTKEMKEEAFEKYLQTFYKPQPKIEIPVEDTFNADEVLEAMCRAKSISELYGPDGMFLGCFPPPISLQGPETLEDTSPPAEGSPQAVLSTAPSVSEIKEALSPLPPPVRFLLFGVRRSKSEQLGLAQKGKRPPKEKRRRLPPPVPPPVVTAPEEVLEPSSSPPLDEAEKSPPSARRPSPGLMLSGMDIRGSKVKIRRATLSKDLDAIKESKMRPSVSPPSQLSSTPSFPGEPIKSEKSVIFKESPSTDESQGSPSLLDKSQGSPSSPGKSQGSPSSTDKSQGSPSLLDKSQGSPSSPGKSQGSPSSPGKSQGSPSSTDKSQGSPTSFEKSQGSPPLLARSRTSSPSFAAKSQESHPSLPVGSQELSPFSPTRSQEFSPKSLGSVSRMKSQTSSVIIKGFFPERPPSGSKEYFRLQELESHHAPLPRLSSGFIPNSVAALQFHSQEMLADERDERLVRVVEAETESHLRTVPEWKEEEEPRTRVSEEISIIKPSTKQMDLPEFFLTQLDESQYPEPKKEPPFFVLPFLDMLWFQDLFPEGFPPEMTLNEFLTKMMAALVTTRDFGQKAELVSAIASLKDEMGNRMNELVCSTFIQVLNKRDDPPSLRERKHRKFILGTLQALVKMDKDNKDLIVELMTFYMQAYTPDKVVIHNLMQEVGIQDPHSYFIKELSSWPVEASHSKETMRGTCGQWLEGKMQELKEHRAQLLAQKVPSRRHYSFKPFQKQKRRSTMETESKRSSPESYQEEWSGSSVDQERRLKGKYSPESYKEVGKDLGKKKRAERGSLAEEKRARKEESPQEPEGGDVTDDAEQPEMEESGSLEAEAAEFGMQPVRPIDAIHYFVEKQLEKELEEMKQLVSSSLISPKDTVMVLPPIKKKRAILRLGETNAMLRKRIPERFYCPYIFPRYLMKGFAPFVKLPLPRITLDPFPPIPKRPASPKSFTAMQQLVRKYFIPKFSYADNYP</sequence>
<dbReference type="SUPFAM" id="SSF50998">
    <property type="entry name" value="Quinoprotein alcohol dehydrogenase-like"/>
    <property type="match status" value="1"/>
</dbReference>
<dbReference type="PROSITE" id="PS00678">
    <property type="entry name" value="WD_REPEATS_1"/>
    <property type="match status" value="1"/>
</dbReference>
<dbReference type="InterPro" id="IPR020472">
    <property type="entry name" value="WD40_PAC1"/>
</dbReference>
<evidence type="ECO:0000313" key="5">
    <source>
        <dbReference type="EMBL" id="CAI5778771.1"/>
    </source>
</evidence>
<dbReference type="InterPro" id="IPR019775">
    <property type="entry name" value="WD40_repeat_CS"/>
</dbReference>
<keyword evidence="2" id="KW-0677">Repeat</keyword>
<evidence type="ECO:0000256" key="3">
    <source>
        <dbReference type="PROSITE-ProRule" id="PRU00221"/>
    </source>
</evidence>
<feature type="compositionally biased region" description="Polar residues" evidence="4">
    <location>
        <begin position="1161"/>
        <end position="1176"/>
    </location>
</feature>
<dbReference type="PROSITE" id="PS50294">
    <property type="entry name" value="WD_REPEATS_REGION"/>
    <property type="match status" value="1"/>
</dbReference>
<dbReference type="InterPro" id="IPR001680">
    <property type="entry name" value="WD40_rpt"/>
</dbReference>
<evidence type="ECO:0000256" key="1">
    <source>
        <dbReference type="ARBA" id="ARBA00022574"/>
    </source>
</evidence>